<dbReference type="Gene3D" id="3.30.70.240">
    <property type="match status" value="1"/>
</dbReference>
<dbReference type="RefSeq" id="WP_020002866.1">
    <property type="nucleotide sequence ID" value="NZ_CP012624.1"/>
</dbReference>
<dbReference type="Proteomes" id="UP001164481">
    <property type="component" value="Chromosome"/>
</dbReference>
<evidence type="ECO:0000256" key="9">
    <source>
        <dbReference type="HAMAP-Rule" id="MF_01471"/>
    </source>
</evidence>
<dbReference type="GO" id="GO:0046872">
    <property type="term" value="F:metal ion binding"/>
    <property type="evidence" value="ECO:0007669"/>
    <property type="project" value="UniProtKB-UniRule"/>
</dbReference>
<dbReference type="GO" id="GO:0004521">
    <property type="term" value="F:RNA endonuclease activity"/>
    <property type="evidence" value="ECO:0007669"/>
    <property type="project" value="InterPro"/>
</dbReference>
<evidence type="ECO:0000256" key="2">
    <source>
        <dbReference type="ARBA" id="ARBA00009959"/>
    </source>
</evidence>
<accession>A0AAX3EZY6</accession>
<dbReference type="HAMAP" id="MF_01471">
    <property type="entry name" value="Cas2"/>
    <property type="match status" value="1"/>
</dbReference>
<keyword evidence="4 9" id="KW-0479">Metal-binding</keyword>
<dbReference type="GO" id="GO:0043571">
    <property type="term" value="P:maintenance of CRISPR repeat elements"/>
    <property type="evidence" value="ECO:0007669"/>
    <property type="project" value="UniProtKB-UniRule"/>
</dbReference>
<comment type="function">
    <text evidence="9">CRISPR (clustered regularly interspaced short palindromic repeat), is an adaptive immune system that provides protection against mobile genetic elements (viruses, transposable elements and conjugative plasmids). CRISPR clusters contain sequences complementary to antecedent mobile elements and target invading nucleic acids. CRISPR clusters are transcribed and processed into CRISPR RNA (crRNA). Functions as a ssRNA-specific endoribonuclease. Involved in the integration of spacer DNA into the CRISPR cassette.</text>
</comment>
<reference evidence="10" key="2">
    <citation type="submission" date="2022-11" db="EMBL/GenBank/DDBJ databases">
        <title>complete genomes of mycoplasma synoviae ZX313 strain and SD2 strain.</title>
        <authorList>
            <person name="Zhong Q."/>
        </authorList>
    </citation>
    <scope>NUCLEOTIDE SEQUENCE</scope>
    <source>
        <strain evidence="10">SD2</strain>
    </source>
</reference>
<dbReference type="InterPro" id="IPR021127">
    <property type="entry name" value="CRISPR_associated_Cas2"/>
</dbReference>
<sequence>MRIILMYDIYSVDEKNKEYTNFKKHILSLGYFMIQYSVYCKNISVHTQFDSEIKKLSSKIPNRANIRILLLTENQYQNMIILSGEKSLNEIYNERDKYIEL</sequence>
<dbReference type="AlphaFoldDB" id="A0AAX3EZY6"/>
<evidence type="ECO:0000256" key="3">
    <source>
        <dbReference type="ARBA" id="ARBA00022722"/>
    </source>
</evidence>
<proteinExistence type="inferred from homology"/>
<comment type="cofactor">
    <cofactor evidence="1 9">
        <name>Mg(2+)</name>
        <dbReference type="ChEBI" id="CHEBI:18420"/>
    </cofactor>
</comment>
<feature type="binding site" evidence="9">
    <location>
        <position position="8"/>
    </location>
    <ligand>
        <name>Mg(2+)</name>
        <dbReference type="ChEBI" id="CHEBI:18420"/>
        <note>catalytic</note>
    </ligand>
</feature>
<dbReference type="GO" id="GO:0016787">
    <property type="term" value="F:hydrolase activity"/>
    <property type="evidence" value="ECO:0007669"/>
    <property type="project" value="UniProtKB-KW"/>
</dbReference>
<dbReference type="GO" id="GO:0051607">
    <property type="term" value="P:defense response to virus"/>
    <property type="evidence" value="ECO:0007669"/>
    <property type="project" value="UniProtKB-UniRule"/>
</dbReference>
<dbReference type="GeneID" id="93530377"/>
<evidence type="ECO:0000256" key="8">
    <source>
        <dbReference type="ARBA" id="ARBA00023118"/>
    </source>
</evidence>
<evidence type="ECO:0000256" key="1">
    <source>
        <dbReference type="ARBA" id="ARBA00001946"/>
    </source>
</evidence>
<dbReference type="SUPFAM" id="SSF143430">
    <property type="entry name" value="TTP0101/SSO1404-like"/>
    <property type="match status" value="1"/>
</dbReference>
<keyword evidence="6 9" id="KW-0378">Hydrolase</keyword>
<dbReference type="Pfam" id="PF09827">
    <property type="entry name" value="CRISPR_Cas2"/>
    <property type="match status" value="1"/>
</dbReference>
<organism evidence="10 11">
    <name type="scientific">Mycoplasmopsis synoviae</name>
    <name type="common">Mycoplasma synoviae</name>
    <dbReference type="NCBI Taxonomy" id="2109"/>
    <lineage>
        <taxon>Bacteria</taxon>
        <taxon>Bacillati</taxon>
        <taxon>Mycoplasmatota</taxon>
        <taxon>Mycoplasmoidales</taxon>
        <taxon>Metamycoplasmataceae</taxon>
        <taxon>Mycoplasmopsis</taxon>
    </lineage>
</organism>
<keyword evidence="5 9" id="KW-0255">Endonuclease</keyword>
<evidence type="ECO:0000313" key="11">
    <source>
        <dbReference type="Proteomes" id="UP001164481"/>
    </source>
</evidence>
<reference evidence="10" key="1">
    <citation type="submission" date="2022-10" db="EMBL/GenBank/DDBJ databases">
        <authorList>
            <person name="Wei X."/>
        </authorList>
    </citation>
    <scope>NUCLEOTIDE SEQUENCE</scope>
    <source>
        <strain evidence="10">SD2</strain>
    </source>
</reference>
<dbReference type="EC" id="3.1.-.-" evidence="9"/>
<protein>
    <recommendedName>
        <fullName evidence="9">CRISPR-associated endoribonuclease Cas2</fullName>
        <ecNumber evidence="9">3.1.-.-</ecNumber>
    </recommendedName>
</protein>
<comment type="similarity">
    <text evidence="2 9">Belongs to the CRISPR-associated endoribonuclease Cas2 protein family.</text>
</comment>
<evidence type="ECO:0000256" key="5">
    <source>
        <dbReference type="ARBA" id="ARBA00022759"/>
    </source>
</evidence>
<evidence type="ECO:0000256" key="6">
    <source>
        <dbReference type="ARBA" id="ARBA00022801"/>
    </source>
</evidence>
<dbReference type="InterPro" id="IPR019199">
    <property type="entry name" value="Virulence_VapD/CRISPR_Cas2"/>
</dbReference>
<dbReference type="NCBIfam" id="TIGR01573">
    <property type="entry name" value="cas2"/>
    <property type="match status" value="1"/>
</dbReference>
<evidence type="ECO:0000256" key="7">
    <source>
        <dbReference type="ARBA" id="ARBA00022842"/>
    </source>
</evidence>
<name>A0AAX3EZY6_MYCSY</name>
<keyword evidence="7 9" id="KW-0460">Magnesium</keyword>
<keyword evidence="3 9" id="KW-0540">Nuclease</keyword>
<gene>
    <name evidence="9 10" type="primary">cas2</name>
    <name evidence="10" type="ORF">OIE46_03265</name>
</gene>
<keyword evidence="8 9" id="KW-0051">Antiviral defense</keyword>
<dbReference type="EMBL" id="CP107525">
    <property type="protein sequence ID" value="UZW64363.1"/>
    <property type="molecule type" value="Genomic_DNA"/>
</dbReference>
<evidence type="ECO:0000256" key="4">
    <source>
        <dbReference type="ARBA" id="ARBA00022723"/>
    </source>
</evidence>
<comment type="subunit">
    <text evidence="9">Homodimer, forms a heterotetramer with a Cas1 homodimer.</text>
</comment>
<evidence type="ECO:0000313" key="10">
    <source>
        <dbReference type="EMBL" id="UZW64363.1"/>
    </source>
</evidence>